<dbReference type="PRINTS" id="PR00237">
    <property type="entry name" value="GPCRRHODOPSN"/>
</dbReference>
<feature type="compositionally biased region" description="Polar residues" evidence="7">
    <location>
        <begin position="417"/>
        <end position="434"/>
    </location>
</feature>
<keyword evidence="3 8" id="KW-0812">Transmembrane</keyword>
<keyword evidence="5 8" id="KW-0472">Membrane</keyword>
<feature type="transmembrane region" description="Helical" evidence="8">
    <location>
        <begin position="274"/>
        <end position="300"/>
    </location>
</feature>
<evidence type="ECO:0000256" key="4">
    <source>
        <dbReference type="ARBA" id="ARBA00022989"/>
    </source>
</evidence>
<gene>
    <name evidence="10" type="primary">gnrhr3b</name>
</gene>
<dbReference type="SUPFAM" id="SSF81321">
    <property type="entry name" value="Family A G protein-coupled receptor-like"/>
    <property type="match status" value="1"/>
</dbReference>
<evidence type="ECO:0000313" key="10">
    <source>
        <dbReference type="EMBL" id="ABR22601.1"/>
    </source>
</evidence>
<feature type="transmembrane region" description="Helical" evidence="8">
    <location>
        <begin position="134"/>
        <end position="158"/>
    </location>
</feature>
<feature type="transmembrane region" description="Helical" evidence="8">
    <location>
        <begin position="91"/>
        <end position="114"/>
    </location>
</feature>
<evidence type="ECO:0000256" key="2">
    <source>
        <dbReference type="ARBA" id="ARBA00022475"/>
    </source>
</evidence>
<feature type="transmembrane region" description="Helical" evidence="8">
    <location>
        <begin position="221"/>
        <end position="244"/>
    </location>
</feature>
<dbReference type="PROSITE" id="PS50262">
    <property type="entry name" value="G_PROTEIN_RECEP_F1_2"/>
    <property type="match status" value="1"/>
</dbReference>
<sequence length="441" mass="50670">MTTSTETLVASTAMEIHTSTMALSNSTSMDSTASYYAHWCPYYKKMLTFNSTQLTRVILTWTFFVISTCGNCFVLYCLLKRNRRLHIHVITIHLTLADLAFTIFSMPMDAIWNMTMSWLGGEFLCRLCQLLKQFGMYISSFMVVVIALDRVFSIVLPMANNSKQQKRTKILLITAWSISLLCSIPPAFLFSIVRKKFCPDEPEFEQCIDFLKLSKDQLKPYYFFTMCVSFIIPLFFTVVSYSLILSEIRDMQLRDERITGRRDSNIVRARRKTLFLTSTVTLSFIVLWGPYYAMGIYHWFNPKERATFPKEISLWLFLLMYIHPTVHPVMYGFFMKDIRKQCLMTFSQCFKLSRLPRSRQASKQLSARDHHLPADNSHCRAARAASSPLLGVTPVPTTLRAASVPFIQTDKLNKTNNTNASLGVPPQNGSCNSRTHGDEML</sequence>
<accession>A9XBG2</accession>
<dbReference type="GO" id="GO:0042277">
    <property type="term" value="F:peptide binding"/>
    <property type="evidence" value="ECO:0007669"/>
    <property type="project" value="TreeGrafter"/>
</dbReference>
<evidence type="ECO:0000256" key="6">
    <source>
        <dbReference type="ARBA" id="ARBA00023170"/>
    </source>
</evidence>
<evidence type="ECO:0000256" key="8">
    <source>
        <dbReference type="SAM" id="Phobius"/>
    </source>
</evidence>
<dbReference type="GO" id="GO:0032870">
    <property type="term" value="P:cellular response to hormone stimulus"/>
    <property type="evidence" value="ECO:0007669"/>
    <property type="project" value="TreeGrafter"/>
</dbReference>
<dbReference type="EMBL" id="EF155638">
    <property type="protein sequence ID" value="ABR22601.1"/>
    <property type="molecule type" value="Genomic_DNA"/>
</dbReference>
<dbReference type="GO" id="GO:0005886">
    <property type="term" value="C:plasma membrane"/>
    <property type="evidence" value="ECO:0007669"/>
    <property type="project" value="UniProtKB-SubCell"/>
</dbReference>
<comment type="subcellular location">
    <subcellularLocation>
        <location evidence="1">Cell membrane</location>
        <topology evidence="1">Multi-pass membrane protein</topology>
    </subcellularLocation>
</comment>
<dbReference type="GO" id="GO:0004930">
    <property type="term" value="F:G protein-coupled receptor activity"/>
    <property type="evidence" value="ECO:0007669"/>
    <property type="project" value="InterPro"/>
</dbReference>
<dbReference type="InterPro" id="IPR000276">
    <property type="entry name" value="GPCR_Rhodpsn"/>
</dbReference>
<keyword evidence="2" id="KW-1003">Cell membrane</keyword>
<protein>
    <submittedName>
        <fullName evidence="10">Gonadotropin-releasing hormone receptor 3b</fullName>
    </submittedName>
</protein>
<feature type="transmembrane region" description="Helical" evidence="8">
    <location>
        <begin position="170"/>
        <end position="193"/>
    </location>
</feature>
<evidence type="ECO:0000259" key="9">
    <source>
        <dbReference type="PROSITE" id="PS50262"/>
    </source>
</evidence>
<organism evidence="10">
    <name type="scientific">Ciona savignyi</name>
    <name type="common">Pacific transparent sea squirt</name>
    <dbReference type="NCBI Taxonomy" id="51511"/>
    <lineage>
        <taxon>Eukaryota</taxon>
        <taxon>Metazoa</taxon>
        <taxon>Chordata</taxon>
        <taxon>Tunicata</taxon>
        <taxon>Ascidiacea</taxon>
        <taxon>Phlebobranchia</taxon>
        <taxon>Cionidae</taxon>
        <taxon>Ciona</taxon>
    </lineage>
</organism>
<proteinExistence type="predicted"/>
<keyword evidence="6 10" id="KW-0675">Receptor</keyword>
<dbReference type="PANTHER" id="PTHR24241:SF59">
    <property type="entry name" value="ADIPOKINETIC HORMONE RECEPTOR, ISOFORM C"/>
    <property type="match status" value="1"/>
</dbReference>
<dbReference type="Pfam" id="PF00001">
    <property type="entry name" value="7tm_1"/>
    <property type="match status" value="1"/>
</dbReference>
<reference evidence="10" key="1">
    <citation type="submission" date="2006-12" db="EMBL/GenBank/DDBJ databases">
        <title>Gonadotropin-releasing hormone receptors in Ciona savignyi.</title>
        <authorList>
            <person name="Ikemoto T."/>
            <person name="Park M.K."/>
        </authorList>
    </citation>
    <scope>NUCLEOTIDE SEQUENCE</scope>
</reference>
<dbReference type="Gene3D" id="1.20.1070.10">
    <property type="entry name" value="Rhodopsin 7-helix transmembrane proteins"/>
    <property type="match status" value="1"/>
</dbReference>
<evidence type="ECO:0000256" key="1">
    <source>
        <dbReference type="ARBA" id="ARBA00004651"/>
    </source>
</evidence>
<evidence type="ECO:0000256" key="5">
    <source>
        <dbReference type="ARBA" id="ARBA00023136"/>
    </source>
</evidence>
<feature type="transmembrane region" description="Helical" evidence="8">
    <location>
        <begin position="58"/>
        <end position="79"/>
    </location>
</feature>
<dbReference type="AlphaFoldDB" id="A9XBG2"/>
<feature type="transmembrane region" description="Helical" evidence="8">
    <location>
        <begin position="312"/>
        <end position="334"/>
    </location>
</feature>
<dbReference type="PANTHER" id="PTHR24241">
    <property type="entry name" value="NEUROPEPTIDE RECEPTOR-RELATED G-PROTEIN COUPLED RECEPTOR"/>
    <property type="match status" value="1"/>
</dbReference>
<dbReference type="InterPro" id="IPR017452">
    <property type="entry name" value="GPCR_Rhodpsn_7TM"/>
</dbReference>
<evidence type="ECO:0000256" key="7">
    <source>
        <dbReference type="SAM" id="MobiDB-lite"/>
    </source>
</evidence>
<feature type="region of interest" description="Disordered" evidence="7">
    <location>
        <begin position="417"/>
        <end position="441"/>
    </location>
</feature>
<name>A9XBG2_CIOSA</name>
<feature type="domain" description="G-protein coupled receptors family 1 profile" evidence="9">
    <location>
        <begin position="70"/>
        <end position="331"/>
    </location>
</feature>
<keyword evidence="4 8" id="KW-1133">Transmembrane helix</keyword>
<evidence type="ECO:0000256" key="3">
    <source>
        <dbReference type="ARBA" id="ARBA00022692"/>
    </source>
</evidence>